<sequence length="68" mass="8030">MRTSERQTDTHTHTGAWLWTLHTGTASHTRIKGWWRCGGSRRGCVSCQCCWWFGQQLRLFSLTSQRWC</sequence>
<dbReference type="EMBL" id="CM040473">
    <property type="protein sequence ID" value="MCI4389841.1"/>
    <property type="molecule type" value="Genomic_DNA"/>
</dbReference>
<protein>
    <submittedName>
        <fullName evidence="1">Uncharacterized protein</fullName>
    </submittedName>
</protein>
<gene>
    <name evidence="1" type="ORF">PGIGA_G00115980</name>
</gene>
<name>A0ACC5XFX1_PANGG</name>
<accession>A0ACC5XFX1</accession>
<keyword evidence="2" id="KW-1185">Reference proteome</keyword>
<proteinExistence type="predicted"/>
<organism evidence="1 2">
    <name type="scientific">Pangasianodon gigas</name>
    <name type="common">Mekong giant catfish</name>
    <name type="synonym">Pangasius gigas</name>
    <dbReference type="NCBI Taxonomy" id="30993"/>
    <lineage>
        <taxon>Eukaryota</taxon>
        <taxon>Metazoa</taxon>
        <taxon>Chordata</taxon>
        <taxon>Craniata</taxon>
        <taxon>Vertebrata</taxon>
        <taxon>Euteleostomi</taxon>
        <taxon>Actinopterygii</taxon>
        <taxon>Neopterygii</taxon>
        <taxon>Teleostei</taxon>
        <taxon>Ostariophysi</taxon>
        <taxon>Siluriformes</taxon>
        <taxon>Pangasiidae</taxon>
        <taxon>Pangasianodon</taxon>
    </lineage>
</organism>
<dbReference type="Proteomes" id="UP000829447">
    <property type="component" value="Linkage Group LG20"/>
</dbReference>
<reference evidence="1 2" key="1">
    <citation type="journal article" date="2022" name="bioRxiv">
        <title>An ancient truncated duplication of the anti-Mullerian hormone receptor type 2 gene is a potential conserved master sex determinant in the Pangasiidae catfish family.</title>
        <authorList>
            <person name="Wen M."/>
            <person name="Pan Q."/>
            <person name="Jouanno E."/>
            <person name="Montfort J."/>
            <person name="Zahm M."/>
            <person name="Cabau C."/>
            <person name="Klopp C."/>
            <person name="Iampietro C."/>
            <person name="Roques C."/>
            <person name="Bouchez O."/>
            <person name="Castinel A."/>
            <person name="Donnadieu C."/>
            <person name="Parrinello H."/>
            <person name="Poncet C."/>
            <person name="Belmonte E."/>
            <person name="Gautier V."/>
            <person name="Avarre J.-C."/>
            <person name="Dugue R."/>
            <person name="Gustiano R."/>
            <person name="Ha T.T.T."/>
            <person name="Campet M."/>
            <person name="Sriphairoj K."/>
            <person name="Ribolli J."/>
            <person name="de Almeida F.L."/>
            <person name="Desvignes T."/>
            <person name="Postlethwait J.H."/>
            <person name="Bucao C.F."/>
            <person name="Robinson-Rechavi M."/>
            <person name="Bobe J."/>
            <person name="Herpin A."/>
            <person name="Guiguen Y."/>
        </authorList>
    </citation>
    <scope>NUCLEOTIDE SEQUENCE [LARGE SCALE GENOMIC DNA]</scope>
    <source>
        <strain evidence="1">YG-Dec2019</strain>
    </source>
</reference>
<evidence type="ECO:0000313" key="2">
    <source>
        <dbReference type="Proteomes" id="UP000829447"/>
    </source>
</evidence>
<evidence type="ECO:0000313" key="1">
    <source>
        <dbReference type="EMBL" id="MCI4389841.1"/>
    </source>
</evidence>
<comment type="caution">
    <text evidence="1">The sequence shown here is derived from an EMBL/GenBank/DDBJ whole genome shotgun (WGS) entry which is preliminary data.</text>
</comment>